<dbReference type="NCBIfam" id="NF008955">
    <property type="entry name" value="PRK12297.1"/>
    <property type="match status" value="1"/>
</dbReference>
<keyword evidence="6 8" id="KW-0460">Magnesium</keyword>
<keyword evidence="2 8" id="KW-0963">Cytoplasm</keyword>
<keyword evidence="3 8" id="KW-0479">Metal-binding</keyword>
<dbReference type="HAMAP" id="MF_01454">
    <property type="entry name" value="GTPase_Obg"/>
    <property type="match status" value="1"/>
</dbReference>
<feature type="binding site" evidence="8">
    <location>
        <begin position="212"/>
        <end position="215"/>
    </location>
    <ligand>
        <name>GTP</name>
        <dbReference type="ChEBI" id="CHEBI:37565"/>
    </ligand>
</feature>
<dbReference type="GO" id="GO:0005525">
    <property type="term" value="F:GTP binding"/>
    <property type="evidence" value="ECO:0007669"/>
    <property type="project" value="UniProtKB-UniRule"/>
</dbReference>
<name>A0A132BWB0_9RHOB</name>
<dbReference type="InterPro" id="IPR031167">
    <property type="entry name" value="G_OBG"/>
</dbReference>
<evidence type="ECO:0000313" key="11">
    <source>
        <dbReference type="EMBL" id="KUP92658.1"/>
    </source>
</evidence>
<comment type="caution">
    <text evidence="11">The sequence shown here is derived from an EMBL/GenBank/DDBJ whole genome shotgun (WGS) entry which is preliminary data.</text>
</comment>
<feature type="binding site" evidence="8">
    <location>
        <begin position="308"/>
        <end position="310"/>
    </location>
    <ligand>
        <name>GTP</name>
        <dbReference type="ChEBI" id="CHEBI:37565"/>
    </ligand>
</feature>
<proteinExistence type="inferred from homology"/>
<evidence type="ECO:0000256" key="6">
    <source>
        <dbReference type="ARBA" id="ARBA00022842"/>
    </source>
</evidence>
<dbReference type="Gene3D" id="2.70.210.12">
    <property type="entry name" value="GTP1/OBG domain"/>
    <property type="match status" value="1"/>
</dbReference>
<comment type="function">
    <text evidence="8">An essential GTPase which binds GTP, GDP and possibly (p)ppGpp with moderate affinity, with high nucleotide exchange rates and a fairly low GTP hydrolysis rate. Plays a role in control of the cell cycle, stress response, ribosome biogenesis and in those bacteria that undergo differentiation, in morphogenesis control.</text>
</comment>
<keyword evidence="4 8" id="KW-0547">Nucleotide-binding</keyword>
<dbReference type="SUPFAM" id="SSF52540">
    <property type="entry name" value="P-loop containing nucleoside triphosphate hydrolases"/>
    <property type="match status" value="1"/>
</dbReference>
<dbReference type="InterPro" id="IPR006074">
    <property type="entry name" value="GTP1-OBG_CS"/>
</dbReference>
<dbReference type="OrthoDB" id="9807318at2"/>
<comment type="cofactor">
    <cofactor evidence="8">
        <name>Mg(2+)</name>
        <dbReference type="ChEBI" id="CHEBI:18420"/>
    </cofactor>
</comment>
<organism evidence="11 12">
    <name type="scientific">Tritonibacter horizontis</name>
    <dbReference type="NCBI Taxonomy" id="1768241"/>
    <lineage>
        <taxon>Bacteria</taxon>
        <taxon>Pseudomonadati</taxon>
        <taxon>Pseudomonadota</taxon>
        <taxon>Alphaproteobacteria</taxon>
        <taxon>Rhodobacterales</taxon>
        <taxon>Paracoccaceae</taxon>
        <taxon>Tritonibacter</taxon>
    </lineage>
</organism>
<feature type="domain" description="OBG-type G" evidence="9">
    <location>
        <begin position="160"/>
        <end position="327"/>
    </location>
</feature>
<evidence type="ECO:0000256" key="2">
    <source>
        <dbReference type="ARBA" id="ARBA00022490"/>
    </source>
</evidence>
<protein>
    <recommendedName>
        <fullName evidence="8">GTPase Obg</fullName>
        <ecNumber evidence="8">3.6.5.-</ecNumber>
    </recommendedName>
    <alternativeName>
        <fullName evidence="8">GTP-binding protein Obg</fullName>
    </alternativeName>
</protein>
<dbReference type="GO" id="GO:0003924">
    <property type="term" value="F:GTPase activity"/>
    <property type="evidence" value="ECO:0007669"/>
    <property type="project" value="UniProtKB-UniRule"/>
</dbReference>
<dbReference type="InterPro" id="IPR036726">
    <property type="entry name" value="GTP1_OBG_dom_sf"/>
</dbReference>
<sequence>MKFLDLAKVYIRSGAGGNGCVSFRREKYIEYGGPDGGDGGKGGTVWVEVVDGLNTLIDFRYQQHFFAKNGQSGMGRQRSGKDGDDIVLRVPVGTEILDEDEETVLADLTVIGERVMLAKGGNGGFGNLHFKSSTNQAPRRANSGQDGVERTIWLRLKLIADAGLLGLPNAGKSTFLSATSNARPKIADYPFTTLHPNLGVVGIDNTEFVMADIPGLIEGAHEGRGIGDRFLGHVERCAVLLHLVDGTSETVAADYRTIINELEAYGGELANKPRVTALNKIDALDDDERAEARAALEAEVGAPVLLMSSVSREGLDTVLRAVRSQIDDDRLRIKEEESSVEEDAPWQP</sequence>
<evidence type="ECO:0000256" key="7">
    <source>
        <dbReference type="ARBA" id="ARBA00023134"/>
    </source>
</evidence>
<dbReference type="PANTHER" id="PTHR11702">
    <property type="entry name" value="DEVELOPMENTALLY REGULATED GTP-BINDING PROTEIN-RELATED"/>
    <property type="match status" value="1"/>
</dbReference>
<comment type="subcellular location">
    <subcellularLocation>
        <location evidence="8">Cytoplasm</location>
    </subcellularLocation>
</comment>
<feature type="binding site" evidence="8">
    <location>
        <begin position="279"/>
        <end position="282"/>
    </location>
    <ligand>
        <name>GTP</name>
        <dbReference type="ChEBI" id="CHEBI:37565"/>
    </ligand>
</feature>
<dbReference type="InterPro" id="IPR027417">
    <property type="entry name" value="P-loop_NTPase"/>
</dbReference>
<dbReference type="InterPro" id="IPR006073">
    <property type="entry name" value="GTP-bd"/>
</dbReference>
<dbReference type="EMBL" id="LPUY01000074">
    <property type="protein sequence ID" value="KUP92658.1"/>
    <property type="molecule type" value="Genomic_DNA"/>
</dbReference>
<evidence type="ECO:0000259" key="10">
    <source>
        <dbReference type="PROSITE" id="PS51883"/>
    </source>
</evidence>
<gene>
    <name evidence="11" type="primary">cgtA</name>
    <name evidence="8" type="synonym">obg</name>
    <name evidence="11" type="ORF">TRIHO_26300</name>
</gene>
<dbReference type="AlphaFoldDB" id="A0A132BWB0"/>
<dbReference type="Pfam" id="PF01018">
    <property type="entry name" value="GTP1_OBG"/>
    <property type="match status" value="1"/>
</dbReference>
<evidence type="ECO:0000256" key="4">
    <source>
        <dbReference type="ARBA" id="ARBA00022741"/>
    </source>
</evidence>
<accession>A0A132BWB0</accession>
<keyword evidence="12" id="KW-1185">Reference proteome</keyword>
<feature type="domain" description="Obg" evidence="10">
    <location>
        <begin position="1"/>
        <end position="159"/>
    </location>
</feature>
<dbReference type="PATRIC" id="fig|1768241.3.peg.2753"/>
<dbReference type="Proteomes" id="UP000068382">
    <property type="component" value="Unassembled WGS sequence"/>
</dbReference>
<evidence type="ECO:0000256" key="1">
    <source>
        <dbReference type="ARBA" id="ARBA00007699"/>
    </source>
</evidence>
<dbReference type="PANTHER" id="PTHR11702:SF31">
    <property type="entry name" value="MITOCHONDRIAL RIBOSOME-ASSOCIATED GTPASE 2"/>
    <property type="match status" value="1"/>
</dbReference>
<dbReference type="GO" id="GO:0005737">
    <property type="term" value="C:cytoplasm"/>
    <property type="evidence" value="ECO:0007669"/>
    <property type="project" value="UniProtKB-SubCell"/>
</dbReference>
<comment type="subunit">
    <text evidence="8">Monomer.</text>
</comment>
<evidence type="ECO:0000259" key="9">
    <source>
        <dbReference type="PROSITE" id="PS51710"/>
    </source>
</evidence>
<dbReference type="RefSeq" id="WP_068244358.1">
    <property type="nucleotide sequence ID" value="NZ_LPUY01000074.1"/>
</dbReference>
<dbReference type="NCBIfam" id="NF008956">
    <property type="entry name" value="PRK12299.1"/>
    <property type="match status" value="1"/>
</dbReference>
<dbReference type="PROSITE" id="PS51710">
    <property type="entry name" value="G_OBG"/>
    <property type="match status" value="1"/>
</dbReference>
<feature type="binding site" evidence="8">
    <location>
        <position position="193"/>
    </location>
    <ligand>
        <name>Mg(2+)</name>
        <dbReference type="ChEBI" id="CHEBI:18420"/>
    </ligand>
</feature>
<dbReference type="GO" id="GO:0000287">
    <property type="term" value="F:magnesium ion binding"/>
    <property type="evidence" value="ECO:0007669"/>
    <property type="project" value="InterPro"/>
</dbReference>
<dbReference type="Pfam" id="PF01926">
    <property type="entry name" value="MMR_HSR1"/>
    <property type="match status" value="1"/>
</dbReference>
<dbReference type="InterPro" id="IPR045086">
    <property type="entry name" value="OBG_GTPase"/>
</dbReference>
<dbReference type="EC" id="3.6.5.-" evidence="8"/>
<dbReference type="GO" id="GO:0043022">
    <property type="term" value="F:ribosome binding"/>
    <property type="evidence" value="ECO:0007669"/>
    <property type="project" value="UniProtKB-ARBA"/>
</dbReference>
<dbReference type="CDD" id="cd01898">
    <property type="entry name" value="Obg"/>
    <property type="match status" value="1"/>
</dbReference>
<feature type="binding site" evidence="8">
    <location>
        <position position="173"/>
    </location>
    <ligand>
        <name>Mg(2+)</name>
        <dbReference type="ChEBI" id="CHEBI:18420"/>
    </ligand>
</feature>
<dbReference type="InterPro" id="IPR006169">
    <property type="entry name" value="GTP1_OBG_dom"/>
</dbReference>
<dbReference type="InterPro" id="IPR014100">
    <property type="entry name" value="GTP-bd_Obg/CgtA"/>
</dbReference>
<evidence type="ECO:0000313" key="12">
    <source>
        <dbReference type="Proteomes" id="UP000068382"/>
    </source>
</evidence>
<dbReference type="PIRSF" id="PIRSF002401">
    <property type="entry name" value="GTP_bd_Obg/CgtA"/>
    <property type="match status" value="1"/>
</dbReference>
<dbReference type="PROSITE" id="PS51883">
    <property type="entry name" value="OBG"/>
    <property type="match status" value="1"/>
</dbReference>
<dbReference type="SUPFAM" id="SSF82051">
    <property type="entry name" value="Obg GTP-binding protein N-terminal domain"/>
    <property type="match status" value="1"/>
</dbReference>
<reference evidence="11 12" key="1">
    <citation type="submission" date="2015-12" db="EMBL/GenBank/DDBJ databases">
        <title>Genome sequence of the marine Rhodobacteraceae strain O3.65, Candidatus Tritonibacter horizontis.</title>
        <authorList>
            <person name="Poehlein A."/>
            <person name="Giebel H.A."/>
            <person name="Voget S."/>
            <person name="Brinkhoff T."/>
        </authorList>
    </citation>
    <scope>NUCLEOTIDE SEQUENCE [LARGE SCALE GENOMIC DNA]</scope>
    <source>
        <strain evidence="11 12">O3.65</strain>
    </source>
</reference>
<evidence type="ECO:0000256" key="5">
    <source>
        <dbReference type="ARBA" id="ARBA00022801"/>
    </source>
</evidence>
<feature type="binding site" evidence="8">
    <location>
        <begin position="191"/>
        <end position="195"/>
    </location>
    <ligand>
        <name>GTP</name>
        <dbReference type="ChEBI" id="CHEBI:37565"/>
    </ligand>
</feature>
<evidence type="ECO:0000256" key="8">
    <source>
        <dbReference type="HAMAP-Rule" id="MF_01454"/>
    </source>
</evidence>
<dbReference type="NCBIfam" id="TIGR02729">
    <property type="entry name" value="Obg_CgtA"/>
    <property type="match status" value="1"/>
</dbReference>
<evidence type="ECO:0000256" key="3">
    <source>
        <dbReference type="ARBA" id="ARBA00022723"/>
    </source>
</evidence>
<dbReference type="FunFam" id="2.70.210.12:FF:000001">
    <property type="entry name" value="GTPase Obg"/>
    <property type="match status" value="1"/>
</dbReference>
<comment type="similarity">
    <text evidence="1 8">Belongs to the TRAFAC class OBG-HflX-like GTPase superfamily. OBG GTPase family.</text>
</comment>
<keyword evidence="7 8" id="KW-0342">GTP-binding</keyword>
<feature type="binding site" evidence="8">
    <location>
        <begin position="166"/>
        <end position="173"/>
    </location>
    <ligand>
        <name>GTP</name>
        <dbReference type="ChEBI" id="CHEBI:37565"/>
    </ligand>
</feature>
<dbReference type="PRINTS" id="PR00326">
    <property type="entry name" value="GTP1OBG"/>
</dbReference>
<dbReference type="GO" id="GO:0042254">
    <property type="term" value="P:ribosome biogenesis"/>
    <property type="evidence" value="ECO:0007669"/>
    <property type="project" value="UniProtKB-UniRule"/>
</dbReference>
<keyword evidence="5 8" id="KW-0378">Hydrolase</keyword>
<dbReference type="Gene3D" id="3.40.50.300">
    <property type="entry name" value="P-loop containing nucleotide triphosphate hydrolases"/>
    <property type="match status" value="1"/>
</dbReference>
<dbReference type="PROSITE" id="PS00905">
    <property type="entry name" value="GTP1_OBG"/>
    <property type="match status" value="1"/>
</dbReference>